<evidence type="ECO:0008006" key="7">
    <source>
        <dbReference type="Google" id="ProtNLM"/>
    </source>
</evidence>
<comment type="similarity">
    <text evidence="1">Belongs to the YggT family.</text>
</comment>
<dbReference type="PANTHER" id="PTHR33219:SF14">
    <property type="entry name" value="PROTEIN COFACTOR ASSEMBLY OF COMPLEX C SUBUNIT B CCB3, CHLOROPLASTIC-RELATED"/>
    <property type="match status" value="1"/>
</dbReference>
<feature type="transmembrane region" description="Helical" evidence="2">
    <location>
        <begin position="70"/>
        <end position="90"/>
    </location>
</feature>
<dbReference type="PANTHER" id="PTHR33219">
    <property type="entry name" value="YLMG HOMOLOG PROTEIN 2, CHLOROPLASTIC"/>
    <property type="match status" value="1"/>
</dbReference>
<dbReference type="OrthoDB" id="47652at2"/>
<dbReference type="InterPro" id="IPR003425">
    <property type="entry name" value="CCB3/YggT"/>
</dbReference>
<dbReference type="EMBL" id="LWRY01000019">
    <property type="protein sequence ID" value="OCX75270.1"/>
    <property type="molecule type" value="Genomic_DNA"/>
</dbReference>
<dbReference type="AlphaFoldDB" id="A0A1C2IGU9"/>
<dbReference type="STRING" id="930.GCA_002079865_02432"/>
<proteinExistence type="inferred from homology"/>
<organism evidence="3 5">
    <name type="scientific">Acidithiobacillus thiooxidans</name>
    <name type="common">Thiobacillus thiooxidans</name>
    <dbReference type="NCBI Taxonomy" id="930"/>
    <lineage>
        <taxon>Bacteria</taxon>
        <taxon>Pseudomonadati</taxon>
        <taxon>Pseudomonadota</taxon>
        <taxon>Acidithiobacillia</taxon>
        <taxon>Acidithiobacillales</taxon>
        <taxon>Acidithiobacillaceae</taxon>
        <taxon>Acidithiobacillus</taxon>
    </lineage>
</organism>
<sequence>MNAISIEAARLTDLVLTLLFWAILIRAILSWVQPDPRNPIVHFLDRVTGPILYPLQRIIPPIGGMDLSPLAALLLIELLKGLLVNAILNLGGV</sequence>
<evidence type="ECO:0000313" key="4">
    <source>
        <dbReference type="EMBL" id="OCX75270.1"/>
    </source>
</evidence>
<feature type="transmembrane region" description="Helical" evidence="2">
    <location>
        <begin position="12"/>
        <end position="32"/>
    </location>
</feature>
<dbReference type="Proteomes" id="UP000095008">
    <property type="component" value="Unassembled WGS sequence"/>
</dbReference>
<keyword evidence="6" id="KW-1185">Reference proteome</keyword>
<keyword evidence="2" id="KW-1133">Transmembrane helix</keyword>
<gene>
    <name evidence="4" type="ORF">A6M23_03340</name>
    <name evidence="3" type="ORF">A6P07_04610</name>
</gene>
<accession>A0A1C2IGU9</accession>
<dbReference type="EMBL" id="LWSA01000047">
    <property type="protein sequence ID" value="OCX75190.1"/>
    <property type="molecule type" value="Genomic_DNA"/>
</dbReference>
<evidence type="ECO:0000313" key="6">
    <source>
        <dbReference type="Proteomes" id="UP000095008"/>
    </source>
</evidence>
<reference evidence="3 5" key="1">
    <citation type="journal article" date="2016" name="Int. J. Mol. Sci.">
        <title>Comparative genomics of the extreme acidophile Acidithiobacillus thiooxidans reveals intraspecific divergence and niche adaptation.</title>
        <authorList>
            <person name="Zhang X."/>
            <person name="Feng X."/>
            <person name="Tao J."/>
            <person name="Ma L."/>
            <person name="Xiao Y."/>
            <person name="Liang Y."/>
            <person name="Liu X."/>
            <person name="Yin H."/>
        </authorList>
    </citation>
    <scope>NUCLEOTIDE SEQUENCE [LARGE SCALE GENOMIC DNA]</scope>
    <source>
        <strain evidence="3 5">A02</strain>
        <strain evidence="4">DXS-W</strain>
    </source>
</reference>
<keyword evidence="2" id="KW-0812">Transmembrane</keyword>
<evidence type="ECO:0000256" key="1">
    <source>
        <dbReference type="ARBA" id="ARBA00010894"/>
    </source>
</evidence>
<dbReference type="RefSeq" id="WP_010641324.1">
    <property type="nucleotide sequence ID" value="NZ_DAIAWO010000030.1"/>
</dbReference>
<dbReference type="GO" id="GO:0016020">
    <property type="term" value="C:membrane"/>
    <property type="evidence" value="ECO:0007669"/>
    <property type="project" value="InterPro"/>
</dbReference>
<dbReference type="Proteomes" id="UP000094893">
    <property type="component" value="Unassembled WGS sequence"/>
</dbReference>
<evidence type="ECO:0000313" key="5">
    <source>
        <dbReference type="Proteomes" id="UP000094893"/>
    </source>
</evidence>
<evidence type="ECO:0000313" key="3">
    <source>
        <dbReference type="EMBL" id="OCX75190.1"/>
    </source>
</evidence>
<dbReference type="Pfam" id="PF02325">
    <property type="entry name" value="CCB3_YggT"/>
    <property type="match status" value="1"/>
</dbReference>
<comment type="caution">
    <text evidence="3">The sequence shown here is derived from an EMBL/GenBank/DDBJ whole genome shotgun (WGS) entry which is preliminary data.</text>
</comment>
<name>A0A1C2IGU9_ACITH</name>
<protein>
    <recommendedName>
        <fullName evidence="7">YggT family protein</fullName>
    </recommendedName>
</protein>
<evidence type="ECO:0000256" key="2">
    <source>
        <dbReference type="SAM" id="Phobius"/>
    </source>
</evidence>
<keyword evidence="2" id="KW-0472">Membrane</keyword>
<dbReference type="eggNOG" id="COG0762">
    <property type="taxonomic scope" value="Bacteria"/>
</dbReference>